<dbReference type="RefSeq" id="WP_220111751.1">
    <property type="nucleotide sequence ID" value="NZ_JAHZST010000029.1"/>
</dbReference>
<evidence type="ECO:0000259" key="1">
    <source>
        <dbReference type="Pfam" id="PF07238"/>
    </source>
</evidence>
<dbReference type="InterPro" id="IPR009875">
    <property type="entry name" value="PilZ_domain"/>
</dbReference>
<dbReference type="EMBL" id="JAHZST010000029">
    <property type="protein sequence ID" value="MBW8186510.1"/>
    <property type="molecule type" value="Genomic_DNA"/>
</dbReference>
<organism evidence="2 3">
    <name type="scientific">Shewanella nanhaiensis</name>
    <dbReference type="NCBI Taxonomy" id="2864872"/>
    <lineage>
        <taxon>Bacteria</taxon>
        <taxon>Pseudomonadati</taxon>
        <taxon>Pseudomonadota</taxon>
        <taxon>Gammaproteobacteria</taxon>
        <taxon>Alteromonadales</taxon>
        <taxon>Shewanellaceae</taxon>
        <taxon>Shewanella</taxon>
    </lineage>
</organism>
<dbReference type="Gene3D" id="2.40.10.220">
    <property type="entry name" value="predicted glycosyltransferase like domains"/>
    <property type="match status" value="1"/>
</dbReference>
<keyword evidence="3" id="KW-1185">Reference proteome</keyword>
<protein>
    <submittedName>
        <fullName evidence="2">PilZ domain-containing protein</fullName>
    </submittedName>
</protein>
<gene>
    <name evidence="2" type="ORF">K0625_23080</name>
</gene>
<proteinExistence type="predicted"/>
<accession>A0ABS7EA13</accession>
<comment type="caution">
    <text evidence="2">The sequence shown here is derived from an EMBL/GenBank/DDBJ whole genome shotgun (WGS) entry which is preliminary data.</text>
</comment>
<sequence length="98" mass="11224">MEESENRRHSLRLDMESDKIEISWQGADNQLQSTDATCVDLARHGVLFEHKNSFKLGELIEISFNPDNDKRHTVKGQVCRCKSMGGFFHTAVQLVPTY</sequence>
<dbReference type="SUPFAM" id="SSF141371">
    <property type="entry name" value="PilZ domain-like"/>
    <property type="match status" value="1"/>
</dbReference>
<dbReference type="Pfam" id="PF07238">
    <property type="entry name" value="PilZ"/>
    <property type="match status" value="1"/>
</dbReference>
<name>A0ABS7EA13_9GAMM</name>
<evidence type="ECO:0000313" key="2">
    <source>
        <dbReference type="EMBL" id="MBW8186510.1"/>
    </source>
</evidence>
<dbReference type="Proteomes" id="UP001195963">
    <property type="component" value="Unassembled WGS sequence"/>
</dbReference>
<feature type="domain" description="PilZ" evidence="1">
    <location>
        <begin position="7"/>
        <end position="89"/>
    </location>
</feature>
<evidence type="ECO:0000313" key="3">
    <source>
        <dbReference type="Proteomes" id="UP001195963"/>
    </source>
</evidence>
<reference evidence="2 3" key="1">
    <citation type="submission" date="2021-07" db="EMBL/GenBank/DDBJ databases">
        <title>Shewanella sp. nov, isolated from SCS.</title>
        <authorList>
            <person name="Cao W.R."/>
        </authorList>
    </citation>
    <scope>NUCLEOTIDE SEQUENCE [LARGE SCALE GENOMIC DNA]</scope>
    <source>
        <strain evidence="2 3">NR704-98</strain>
    </source>
</reference>